<proteinExistence type="inferred from homology"/>
<reference evidence="7 8" key="1">
    <citation type="submission" date="2014-02" db="EMBL/GenBank/DDBJ databases">
        <title>Transposable element dynamics among asymbiotic and ectomycorrhizal Amanita fungi.</title>
        <authorList>
            <consortium name="DOE Joint Genome Institute"/>
            <person name="Hess J."/>
            <person name="Skrede I."/>
            <person name="Wolfe B."/>
            <person name="LaButti K."/>
            <person name="Ohm R.A."/>
            <person name="Grigoriev I.V."/>
            <person name="Pringle A."/>
        </authorList>
    </citation>
    <scope>NUCLEOTIDE SEQUENCE [LARGE SCALE GENOMIC DNA]</scope>
    <source>
        <strain evidence="7 8">SKay4041</strain>
    </source>
</reference>
<evidence type="ECO:0000256" key="1">
    <source>
        <dbReference type="ARBA" id="ARBA00004191"/>
    </source>
</evidence>
<feature type="signal peptide" evidence="6">
    <location>
        <begin position="1"/>
        <end position="20"/>
    </location>
</feature>
<dbReference type="GO" id="GO:0005199">
    <property type="term" value="F:structural constituent of cell wall"/>
    <property type="evidence" value="ECO:0007669"/>
    <property type="project" value="InterPro"/>
</dbReference>
<dbReference type="Proteomes" id="UP000242287">
    <property type="component" value="Unassembled WGS sequence"/>
</dbReference>
<accession>A0A2A9NHH6</accession>
<protein>
    <recommendedName>
        <fullName evidence="6">Hydrophobin</fullName>
    </recommendedName>
</protein>
<dbReference type="SMART" id="SM00075">
    <property type="entry name" value="HYDRO"/>
    <property type="match status" value="1"/>
</dbReference>
<evidence type="ECO:0000256" key="6">
    <source>
        <dbReference type="RuleBase" id="RU365009"/>
    </source>
</evidence>
<sequence length="115" mass="11671">MQSRVAALFCFLFFATFVSATAVPRTDSPTGCTTGSLQCCNSTEDSQNLSLGTNLLLGLLGVIVGDLVGLVGLTCSPITVIGTGGTSCNAQTVCCTDTSFNGLIALGCTPININL</sequence>
<comment type="subcellular location">
    <subcellularLocation>
        <location evidence="1 6">Secreted</location>
        <location evidence="1 6">Cell wall</location>
    </subcellularLocation>
</comment>
<keyword evidence="5 6" id="KW-1015">Disulfide bond</keyword>
<keyword evidence="6" id="KW-0732">Signal</keyword>
<comment type="similarity">
    <text evidence="2 6">Belongs to the fungal hydrophobin family.</text>
</comment>
<dbReference type="GO" id="GO:0009277">
    <property type="term" value="C:fungal-type cell wall"/>
    <property type="evidence" value="ECO:0007669"/>
    <property type="project" value="InterPro"/>
</dbReference>
<evidence type="ECO:0000256" key="2">
    <source>
        <dbReference type="ARBA" id="ARBA00010446"/>
    </source>
</evidence>
<dbReference type="CDD" id="cd23507">
    <property type="entry name" value="hydrophobin_I"/>
    <property type="match status" value="1"/>
</dbReference>
<dbReference type="OrthoDB" id="4225815at2759"/>
<gene>
    <name evidence="7" type="ORF">AMATHDRAFT_77057</name>
</gene>
<dbReference type="AlphaFoldDB" id="A0A2A9NHH6"/>
<keyword evidence="3 6" id="KW-0134">Cell wall</keyword>
<dbReference type="STRING" id="703135.A0A2A9NHH6"/>
<feature type="chain" id="PRO_5013986459" description="Hydrophobin" evidence="6">
    <location>
        <begin position="21"/>
        <end position="115"/>
    </location>
</feature>
<organism evidence="7 8">
    <name type="scientific">Amanita thiersii Skay4041</name>
    <dbReference type="NCBI Taxonomy" id="703135"/>
    <lineage>
        <taxon>Eukaryota</taxon>
        <taxon>Fungi</taxon>
        <taxon>Dikarya</taxon>
        <taxon>Basidiomycota</taxon>
        <taxon>Agaricomycotina</taxon>
        <taxon>Agaricomycetes</taxon>
        <taxon>Agaricomycetidae</taxon>
        <taxon>Agaricales</taxon>
        <taxon>Pluteineae</taxon>
        <taxon>Amanitaceae</taxon>
        <taxon>Amanita</taxon>
    </lineage>
</organism>
<keyword evidence="4 6" id="KW-0964">Secreted</keyword>
<dbReference type="Pfam" id="PF01185">
    <property type="entry name" value="Hydrophobin"/>
    <property type="match status" value="1"/>
</dbReference>
<evidence type="ECO:0000313" key="8">
    <source>
        <dbReference type="Proteomes" id="UP000242287"/>
    </source>
</evidence>
<dbReference type="EMBL" id="KZ302095">
    <property type="protein sequence ID" value="PFH47731.1"/>
    <property type="molecule type" value="Genomic_DNA"/>
</dbReference>
<evidence type="ECO:0000313" key="7">
    <source>
        <dbReference type="EMBL" id="PFH47731.1"/>
    </source>
</evidence>
<evidence type="ECO:0000256" key="3">
    <source>
        <dbReference type="ARBA" id="ARBA00022512"/>
    </source>
</evidence>
<evidence type="ECO:0000256" key="4">
    <source>
        <dbReference type="ARBA" id="ARBA00022525"/>
    </source>
</evidence>
<evidence type="ECO:0000256" key="5">
    <source>
        <dbReference type="ARBA" id="ARBA00023157"/>
    </source>
</evidence>
<keyword evidence="8" id="KW-1185">Reference proteome</keyword>
<name>A0A2A9NHH6_9AGAR</name>
<dbReference type="InterPro" id="IPR001338">
    <property type="entry name" value="Class_I_Hydrophobin"/>
</dbReference>